<feature type="region of interest" description="Disordered" evidence="1">
    <location>
        <begin position="173"/>
        <end position="197"/>
    </location>
</feature>
<accession>A0ABW1D174</accession>
<sequence length="197" mass="21702">MLINSLVLFRLAMMLRPVFVPPKEKPEIPSLAVGADLPSFHAETTAGSIVSSEDFGEHGAGIVFMSHDCPSCRGHFPNLEKIRRLAQICGDRLVLVGYTDNFSVQEAEAVLRGEFGFEGDVVVVGRRHVLRHAYNPRGATPFFYYVKNGVVVNKGGLDTEHWAETVRSWQTSARQISESSGPREHGPEPASQTIRGK</sequence>
<dbReference type="PROSITE" id="PS51352">
    <property type="entry name" value="THIOREDOXIN_2"/>
    <property type="match status" value="1"/>
</dbReference>
<dbReference type="Proteomes" id="UP001596058">
    <property type="component" value="Unassembled WGS sequence"/>
</dbReference>
<evidence type="ECO:0000256" key="1">
    <source>
        <dbReference type="SAM" id="MobiDB-lite"/>
    </source>
</evidence>
<dbReference type="InterPro" id="IPR013766">
    <property type="entry name" value="Thioredoxin_domain"/>
</dbReference>
<name>A0ABW1D174_9ACTN</name>
<dbReference type="RefSeq" id="WP_379521289.1">
    <property type="nucleotide sequence ID" value="NZ_JBHSPA010000070.1"/>
</dbReference>
<evidence type="ECO:0000313" key="4">
    <source>
        <dbReference type="Proteomes" id="UP001596058"/>
    </source>
</evidence>
<dbReference type="EMBL" id="JBHSPA010000070">
    <property type="protein sequence ID" value="MFC5831830.1"/>
    <property type="molecule type" value="Genomic_DNA"/>
</dbReference>
<dbReference type="InterPro" id="IPR036249">
    <property type="entry name" value="Thioredoxin-like_sf"/>
</dbReference>
<keyword evidence="4" id="KW-1185">Reference proteome</keyword>
<organism evidence="3 4">
    <name type="scientific">Nonomuraea insulae</name>
    <dbReference type="NCBI Taxonomy" id="1616787"/>
    <lineage>
        <taxon>Bacteria</taxon>
        <taxon>Bacillati</taxon>
        <taxon>Actinomycetota</taxon>
        <taxon>Actinomycetes</taxon>
        <taxon>Streptosporangiales</taxon>
        <taxon>Streptosporangiaceae</taxon>
        <taxon>Nonomuraea</taxon>
    </lineage>
</organism>
<protein>
    <submittedName>
        <fullName evidence="3">TlpA family protein disulfide reductase</fullName>
    </submittedName>
</protein>
<reference evidence="4" key="1">
    <citation type="journal article" date="2019" name="Int. J. Syst. Evol. Microbiol.">
        <title>The Global Catalogue of Microorganisms (GCM) 10K type strain sequencing project: providing services to taxonomists for standard genome sequencing and annotation.</title>
        <authorList>
            <consortium name="The Broad Institute Genomics Platform"/>
            <consortium name="The Broad Institute Genome Sequencing Center for Infectious Disease"/>
            <person name="Wu L."/>
            <person name="Ma J."/>
        </authorList>
    </citation>
    <scope>NUCLEOTIDE SEQUENCE [LARGE SCALE GENOMIC DNA]</scope>
    <source>
        <strain evidence="4">CCUG 53903</strain>
    </source>
</reference>
<dbReference type="SUPFAM" id="SSF52833">
    <property type="entry name" value="Thioredoxin-like"/>
    <property type="match status" value="1"/>
</dbReference>
<gene>
    <name evidence="3" type="ORF">ACFPZ3_48960</name>
</gene>
<dbReference type="Gene3D" id="3.40.30.10">
    <property type="entry name" value="Glutaredoxin"/>
    <property type="match status" value="1"/>
</dbReference>
<evidence type="ECO:0000259" key="2">
    <source>
        <dbReference type="PROSITE" id="PS51352"/>
    </source>
</evidence>
<proteinExistence type="predicted"/>
<evidence type="ECO:0000313" key="3">
    <source>
        <dbReference type="EMBL" id="MFC5831830.1"/>
    </source>
</evidence>
<feature type="domain" description="Thioredoxin" evidence="2">
    <location>
        <begin position="31"/>
        <end position="171"/>
    </location>
</feature>
<comment type="caution">
    <text evidence="3">The sequence shown here is derived from an EMBL/GenBank/DDBJ whole genome shotgun (WGS) entry which is preliminary data.</text>
</comment>